<evidence type="ECO:0000313" key="2">
    <source>
        <dbReference type="Proteomes" id="UP000571817"/>
    </source>
</evidence>
<proteinExistence type="predicted"/>
<dbReference type="AlphaFoldDB" id="A0A853DM99"/>
<dbReference type="InterPro" id="IPR006175">
    <property type="entry name" value="YjgF/YER057c/UK114"/>
</dbReference>
<evidence type="ECO:0000313" key="1">
    <source>
        <dbReference type="EMBL" id="NYJ75871.1"/>
    </source>
</evidence>
<dbReference type="RefSeq" id="WP_179482857.1">
    <property type="nucleotide sequence ID" value="NZ_JACCFW010000001.1"/>
</dbReference>
<dbReference type="InterPro" id="IPR035959">
    <property type="entry name" value="RutC-like_sf"/>
</dbReference>
<dbReference type="Gene3D" id="3.30.1330.40">
    <property type="entry name" value="RutC-like"/>
    <property type="match status" value="1"/>
</dbReference>
<dbReference type="EMBL" id="JACCFW010000001">
    <property type="protein sequence ID" value="NYJ75871.1"/>
    <property type="molecule type" value="Genomic_DNA"/>
</dbReference>
<reference evidence="1 2" key="1">
    <citation type="submission" date="2020-07" db="EMBL/GenBank/DDBJ databases">
        <title>Sequencing the genomes of 1000 actinobacteria strains.</title>
        <authorList>
            <person name="Klenk H.-P."/>
        </authorList>
    </citation>
    <scope>NUCLEOTIDE SEQUENCE [LARGE SCALE GENOMIC DNA]</scope>
    <source>
        <strain evidence="1 2">DSM 29531</strain>
    </source>
</reference>
<organism evidence="1 2">
    <name type="scientific">Allobranchiibius huperziae</name>
    <dbReference type="NCBI Taxonomy" id="1874116"/>
    <lineage>
        <taxon>Bacteria</taxon>
        <taxon>Bacillati</taxon>
        <taxon>Actinomycetota</taxon>
        <taxon>Actinomycetes</taxon>
        <taxon>Micrococcales</taxon>
        <taxon>Dermacoccaceae</taxon>
        <taxon>Allobranchiibius</taxon>
    </lineage>
</organism>
<keyword evidence="2" id="KW-1185">Reference proteome</keyword>
<sequence length="135" mass="14226">MTVELSHPAGLLRQSDYAPLAIGTGSRLLFLAGQTATSPDGIVEADDLAGQVYGALRYVVIGVRGGGGEAKDIARLTCYIPDWRLDKWDAVLDGVARAQESEGIAKPMPPITIIGVQALFNPKLLIEIEAIAVVG</sequence>
<dbReference type="Proteomes" id="UP000571817">
    <property type="component" value="Unassembled WGS sequence"/>
</dbReference>
<dbReference type="SUPFAM" id="SSF55298">
    <property type="entry name" value="YjgF-like"/>
    <property type="match status" value="1"/>
</dbReference>
<gene>
    <name evidence="1" type="ORF">HNR15_002834</name>
</gene>
<dbReference type="Pfam" id="PF01042">
    <property type="entry name" value="Ribonuc_L-PSP"/>
    <property type="match status" value="1"/>
</dbReference>
<dbReference type="CDD" id="cd00448">
    <property type="entry name" value="YjgF_YER057c_UK114_family"/>
    <property type="match status" value="1"/>
</dbReference>
<accession>A0A853DM99</accession>
<comment type="caution">
    <text evidence="1">The sequence shown here is derived from an EMBL/GenBank/DDBJ whole genome shotgun (WGS) entry which is preliminary data.</text>
</comment>
<name>A0A853DM99_9MICO</name>
<protein>
    <submittedName>
        <fullName evidence="1">Enamine deaminase RidA (YjgF/YER057c/UK114 family)</fullName>
    </submittedName>
</protein>